<evidence type="ECO:0000313" key="2">
    <source>
        <dbReference type="EMBL" id="KJZ69050.1"/>
    </source>
</evidence>
<evidence type="ECO:0000313" key="3">
    <source>
        <dbReference type="Proteomes" id="UP000054481"/>
    </source>
</evidence>
<gene>
    <name evidence="2" type="ORF">HIM_11561</name>
</gene>
<name>A0A0F7ZIY6_9HYPO</name>
<dbReference type="AlphaFoldDB" id="A0A0F7ZIY6"/>
<organism evidence="2 3">
    <name type="scientific">Hirsutella minnesotensis 3608</name>
    <dbReference type="NCBI Taxonomy" id="1043627"/>
    <lineage>
        <taxon>Eukaryota</taxon>
        <taxon>Fungi</taxon>
        <taxon>Dikarya</taxon>
        <taxon>Ascomycota</taxon>
        <taxon>Pezizomycotina</taxon>
        <taxon>Sordariomycetes</taxon>
        <taxon>Hypocreomycetidae</taxon>
        <taxon>Hypocreales</taxon>
        <taxon>Ophiocordycipitaceae</taxon>
        <taxon>Hirsutella</taxon>
    </lineage>
</organism>
<reference evidence="2 3" key="1">
    <citation type="journal article" date="2014" name="Genome Biol. Evol.">
        <title>Comparative genomics and transcriptomics analyses reveal divergent lifestyle features of nematode endoparasitic fungus Hirsutella minnesotensis.</title>
        <authorList>
            <person name="Lai Y."/>
            <person name="Liu K."/>
            <person name="Zhang X."/>
            <person name="Zhang X."/>
            <person name="Li K."/>
            <person name="Wang N."/>
            <person name="Shu C."/>
            <person name="Wu Y."/>
            <person name="Wang C."/>
            <person name="Bushley K.E."/>
            <person name="Xiang M."/>
            <person name="Liu X."/>
        </authorList>
    </citation>
    <scope>NUCLEOTIDE SEQUENCE [LARGE SCALE GENOMIC DNA]</scope>
    <source>
        <strain evidence="2 3">3608</strain>
    </source>
</reference>
<dbReference type="EMBL" id="KQ030772">
    <property type="protein sequence ID" value="KJZ69050.1"/>
    <property type="molecule type" value="Genomic_DNA"/>
</dbReference>
<keyword evidence="3" id="KW-1185">Reference proteome</keyword>
<protein>
    <submittedName>
        <fullName evidence="2">Uncharacterized protein</fullName>
    </submittedName>
</protein>
<evidence type="ECO:0000256" key="1">
    <source>
        <dbReference type="SAM" id="MobiDB-lite"/>
    </source>
</evidence>
<accession>A0A0F7ZIY6</accession>
<proteinExistence type="predicted"/>
<feature type="region of interest" description="Disordered" evidence="1">
    <location>
        <begin position="1"/>
        <end position="43"/>
    </location>
</feature>
<dbReference type="Proteomes" id="UP000054481">
    <property type="component" value="Unassembled WGS sequence"/>
</dbReference>
<sequence length="201" mass="21848">MAPASGSHADPDALKQGNRSPPDSAVPQFQLRPSYPTEARRNDSAFAAQQLAQLIPSTETPEAAVTEGAQLDDASNLVEPQINAEYAPVSILEAATKVARDQTAAHNAKLAVLRAFSEAFERVAKQFKSDTENKIAKQLATQFLDFWTHSLTEFDGPQRPTYSSVAASGRKPQGQLACKGFTADLPDPVTRLTYTRIELRH</sequence>
<dbReference type="OrthoDB" id="5099774at2759"/>